<proteinExistence type="predicted"/>
<protein>
    <submittedName>
        <fullName evidence="2">Uncharacterized protein</fullName>
    </submittedName>
</protein>
<keyword evidence="3" id="KW-1185">Reference proteome</keyword>
<gene>
    <name evidence="2" type="ORF">GOODEAATRI_015854</name>
</gene>
<name>A0ABV0PYB6_9TELE</name>
<dbReference type="EMBL" id="JAHRIO010091153">
    <property type="protein sequence ID" value="MEQ2188509.1"/>
    <property type="molecule type" value="Genomic_DNA"/>
</dbReference>
<evidence type="ECO:0000256" key="1">
    <source>
        <dbReference type="SAM" id="MobiDB-lite"/>
    </source>
</evidence>
<sequence length="187" mass="20774">MIGTQTLVMSQDEQMTMAGDTGALLLLAGYQVAVFRPLRAPWRVTCPASSRHQQQHKTHDKKHHRYNFSLWQVIVSVGHPCSCNPYDQRDDAKGKDAPVPRLLHTSCSLRQTLQGGENFWDFSTTSLQGQTLLTGVYLGLWLASKLSCCTAHPNCGGKPIPTESELPISGSRLEKQEINKGRTEKIT</sequence>
<organism evidence="2 3">
    <name type="scientific">Goodea atripinnis</name>
    <dbReference type="NCBI Taxonomy" id="208336"/>
    <lineage>
        <taxon>Eukaryota</taxon>
        <taxon>Metazoa</taxon>
        <taxon>Chordata</taxon>
        <taxon>Craniata</taxon>
        <taxon>Vertebrata</taxon>
        <taxon>Euteleostomi</taxon>
        <taxon>Actinopterygii</taxon>
        <taxon>Neopterygii</taxon>
        <taxon>Teleostei</taxon>
        <taxon>Neoteleostei</taxon>
        <taxon>Acanthomorphata</taxon>
        <taxon>Ovalentaria</taxon>
        <taxon>Atherinomorphae</taxon>
        <taxon>Cyprinodontiformes</taxon>
        <taxon>Goodeidae</taxon>
        <taxon>Goodea</taxon>
    </lineage>
</organism>
<accession>A0ABV0PYB6</accession>
<dbReference type="Proteomes" id="UP001476798">
    <property type="component" value="Unassembled WGS sequence"/>
</dbReference>
<evidence type="ECO:0000313" key="2">
    <source>
        <dbReference type="EMBL" id="MEQ2188509.1"/>
    </source>
</evidence>
<feature type="compositionally biased region" description="Basic and acidic residues" evidence="1">
    <location>
        <begin position="172"/>
        <end position="187"/>
    </location>
</feature>
<comment type="caution">
    <text evidence="2">The sequence shown here is derived from an EMBL/GenBank/DDBJ whole genome shotgun (WGS) entry which is preliminary data.</text>
</comment>
<evidence type="ECO:0000313" key="3">
    <source>
        <dbReference type="Proteomes" id="UP001476798"/>
    </source>
</evidence>
<feature type="region of interest" description="Disordered" evidence="1">
    <location>
        <begin position="161"/>
        <end position="187"/>
    </location>
</feature>
<reference evidence="2 3" key="1">
    <citation type="submission" date="2021-06" db="EMBL/GenBank/DDBJ databases">
        <authorList>
            <person name="Palmer J.M."/>
        </authorList>
    </citation>
    <scope>NUCLEOTIDE SEQUENCE [LARGE SCALE GENOMIC DNA]</scope>
    <source>
        <strain evidence="2 3">GA_2019</strain>
        <tissue evidence="2">Muscle</tissue>
    </source>
</reference>